<dbReference type="PROSITE" id="PS51257">
    <property type="entry name" value="PROKAR_LIPOPROTEIN"/>
    <property type="match status" value="1"/>
</dbReference>
<dbReference type="AlphaFoldDB" id="A0A4Q5J4N7"/>
<keyword evidence="2" id="KW-0732">Signal</keyword>
<name>A0A4Q5J4N7_9ACTN</name>
<sequence>MPPIYARRVLSRRRVLTAAAGTSLLPLVAACSPSAGTLDPDQLRIMVPNAAGGGYDTTARILAGIVEDEGLGERPEIFNLEGASGGAGLARTVHERGNGDLMMMMGLGVVGSLHTNRAAVGLDEVTPVARLLSEPEIVMVREGSPHRDLASLVKAWKRDPARLRFGGGSLPGGPDHLATHLLAEAVGIDPREVRYRVYDGGGPTLAALFTGRIDAALSGVLENIDQVRAGAVRVLAVTGDQPVPGIDAPTLRDAGVPLGFANWRGLVAPPGLSPRQRDRLADLVDRVHDTSAWREAEQANGWTDDYLTGSAFGRFLMVESDRVGDLLDRLGV</sequence>
<dbReference type="Gene3D" id="3.40.190.150">
    <property type="entry name" value="Bordetella uptake gene, domain 1"/>
    <property type="match status" value="1"/>
</dbReference>
<proteinExistence type="inferred from homology"/>
<dbReference type="OrthoDB" id="9780943at2"/>
<dbReference type="Proteomes" id="UP000291189">
    <property type="component" value="Unassembled WGS sequence"/>
</dbReference>
<reference evidence="3 4" key="1">
    <citation type="submission" date="2019-01" db="EMBL/GenBank/DDBJ databases">
        <title>Nocardioides guangzhouensis sp. nov., an actinobacterium isolated from soil.</title>
        <authorList>
            <person name="Fu Y."/>
            <person name="Cai Y."/>
            <person name="Lin Z."/>
            <person name="Chen P."/>
        </authorList>
    </citation>
    <scope>NUCLEOTIDE SEQUENCE [LARGE SCALE GENOMIC DNA]</scope>
    <source>
        <strain evidence="3 4">NBRC 105384</strain>
    </source>
</reference>
<dbReference type="PIRSF" id="PIRSF017082">
    <property type="entry name" value="YflP"/>
    <property type="match status" value="1"/>
</dbReference>
<dbReference type="PANTHER" id="PTHR42928">
    <property type="entry name" value="TRICARBOXYLATE-BINDING PROTEIN"/>
    <property type="match status" value="1"/>
</dbReference>
<gene>
    <name evidence="3" type="ORF">ETU37_06200</name>
</gene>
<dbReference type="Gene3D" id="3.40.190.10">
    <property type="entry name" value="Periplasmic binding protein-like II"/>
    <property type="match status" value="1"/>
</dbReference>
<accession>A0A4Q5J4N7</accession>
<evidence type="ECO:0000313" key="3">
    <source>
        <dbReference type="EMBL" id="RYU13423.1"/>
    </source>
</evidence>
<comment type="similarity">
    <text evidence="1">Belongs to the UPF0065 (bug) family.</text>
</comment>
<dbReference type="CDD" id="cd07012">
    <property type="entry name" value="PBP2_Bug_TTT"/>
    <property type="match status" value="1"/>
</dbReference>
<dbReference type="EMBL" id="SDPU01000018">
    <property type="protein sequence ID" value="RYU13423.1"/>
    <property type="molecule type" value="Genomic_DNA"/>
</dbReference>
<protein>
    <submittedName>
        <fullName evidence="3">Tripartite tricarboxylate transporter substrate binding protein</fullName>
    </submittedName>
</protein>
<dbReference type="SUPFAM" id="SSF53850">
    <property type="entry name" value="Periplasmic binding protein-like II"/>
    <property type="match status" value="1"/>
</dbReference>
<evidence type="ECO:0000313" key="4">
    <source>
        <dbReference type="Proteomes" id="UP000291189"/>
    </source>
</evidence>
<dbReference type="RefSeq" id="WP_129986384.1">
    <property type="nucleotide sequence ID" value="NZ_SDPU01000018.1"/>
</dbReference>
<keyword evidence="4" id="KW-1185">Reference proteome</keyword>
<feature type="chain" id="PRO_5020418208" evidence="2">
    <location>
        <begin position="30"/>
        <end position="332"/>
    </location>
</feature>
<evidence type="ECO:0000256" key="1">
    <source>
        <dbReference type="ARBA" id="ARBA00006987"/>
    </source>
</evidence>
<organism evidence="3 4">
    <name type="scientific">Nocardioides iriomotensis</name>
    <dbReference type="NCBI Taxonomy" id="715784"/>
    <lineage>
        <taxon>Bacteria</taxon>
        <taxon>Bacillati</taxon>
        <taxon>Actinomycetota</taxon>
        <taxon>Actinomycetes</taxon>
        <taxon>Propionibacteriales</taxon>
        <taxon>Nocardioidaceae</taxon>
        <taxon>Nocardioides</taxon>
    </lineage>
</organism>
<evidence type="ECO:0000256" key="2">
    <source>
        <dbReference type="SAM" id="SignalP"/>
    </source>
</evidence>
<comment type="caution">
    <text evidence="3">The sequence shown here is derived from an EMBL/GenBank/DDBJ whole genome shotgun (WGS) entry which is preliminary data.</text>
</comment>
<dbReference type="PANTHER" id="PTHR42928:SF3">
    <property type="entry name" value="UPF0065 PROTEIN YFLP"/>
    <property type="match status" value="1"/>
</dbReference>
<dbReference type="InterPro" id="IPR042100">
    <property type="entry name" value="Bug_dom1"/>
</dbReference>
<feature type="signal peptide" evidence="2">
    <location>
        <begin position="1"/>
        <end position="29"/>
    </location>
</feature>
<dbReference type="Pfam" id="PF03401">
    <property type="entry name" value="TctC"/>
    <property type="match status" value="1"/>
</dbReference>
<dbReference type="InterPro" id="IPR005064">
    <property type="entry name" value="BUG"/>
</dbReference>